<evidence type="ECO:0000256" key="3">
    <source>
        <dbReference type="ARBA" id="ARBA00022801"/>
    </source>
</evidence>
<proteinExistence type="predicted"/>
<feature type="domain" description="Metallo-beta-lactamase" evidence="6">
    <location>
        <begin position="12"/>
        <end position="214"/>
    </location>
</feature>
<evidence type="ECO:0000256" key="4">
    <source>
        <dbReference type="ARBA" id="ARBA00022833"/>
    </source>
</evidence>
<dbReference type="InterPro" id="IPR001279">
    <property type="entry name" value="Metallo-B-lactamas"/>
</dbReference>
<feature type="compositionally biased region" description="Polar residues" evidence="5">
    <location>
        <begin position="228"/>
        <end position="238"/>
    </location>
</feature>
<dbReference type="Proteomes" id="UP000095210">
    <property type="component" value="Chromosome"/>
</dbReference>
<gene>
    <name evidence="7" type="ORF">TL08_10540</name>
</gene>
<protein>
    <submittedName>
        <fullName evidence="7">Zn-dependent hydrolase, glyoxylase</fullName>
    </submittedName>
</protein>
<dbReference type="GO" id="GO:0046872">
    <property type="term" value="F:metal ion binding"/>
    <property type="evidence" value="ECO:0007669"/>
    <property type="project" value="UniProtKB-KW"/>
</dbReference>
<dbReference type="SUPFAM" id="SSF56281">
    <property type="entry name" value="Metallo-hydrolase/oxidoreductase"/>
    <property type="match status" value="1"/>
</dbReference>
<keyword evidence="4" id="KW-0862">Zinc</keyword>
<keyword evidence="3 7" id="KW-0378">Hydrolase</keyword>
<dbReference type="KEGG" id="ahm:TL08_10540"/>
<dbReference type="PANTHER" id="PTHR46233:SF3">
    <property type="entry name" value="HYDROXYACYLGLUTATHIONE HYDROLASE GLOC"/>
    <property type="match status" value="1"/>
</dbReference>
<evidence type="ECO:0000313" key="7">
    <source>
        <dbReference type="EMBL" id="AOS62922.1"/>
    </source>
</evidence>
<sequence>MLVVGFPSGPLQANCYLLAGGPDGPCVVVDPGQDVAAPLEARLAEHRLTPAAVLLTHGHFDHAYSATEVAETHDIPVWAHPGDRPLLSEPLRGVGSELARLLGPELAMREPEQLCDLTDGQALDLAGLRITVLHTPGHTEGSVCFHVVIAPADPAAEVGSEPTERTSLLLAGDTLFAGSIGRTDLPGGDQRVMIETLRDRILPLSDDMVLLSGHGPTSTIGRERATNPFLQGLSTPGA</sequence>
<comment type="cofactor">
    <cofactor evidence="1">
        <name>Zn(2+)</name>
        <dbReference type="ChEBI" id="CHEBI:29105"/>
    </cofactor>
</comment>
<dbReference type="PANTHER" id="PTHR46233">
    <property type="entry name" value="HYDROXYACYLGLUTATHIONE HYDROLASE GLOC"/>
    <property type="match status" value="1"/>
</dbReference>
<dbReference type="Gene3D" id="3.60.15.10">
    <property type="entry name" value="Ribonuclease Z/Hydroxyacylglutathione hydrolase-like"/>
    <property type="match status" value="1"/>
</dbReference>
<feature type="region of interest" description="Disordered" evidence="5">
    <location>
        <begin position="215"/>
        <end position="238"/>
    </location>
</feature>
<dbReference type="InterPro" id="IPR051453">
    <property type="entry name" value="MBL_Glyoxalase_II"/>
</dbReference>
<dbReference type="CDD" id="cd06262">
    <property type="entry name" value="metallo-hydrolase-like_MBL-fold"/>
    <property type="match status" value="1"/>
</dbReference>
<dbReference type="InterPro" id="IPR036866">
    <property type="entry name" value="RibonucZ/Hydroxyglut_hydro"/>
</dbReference>
<reference evidence="8" key="1">
    <citation type="submission" date="2016-03" db="EMBL/GenBank/DDBJ databases">
        <title>Complete genome sequence of the type strain Actinoalloteichus hymeniacidonis DSM 45092.</title>
        <authorList>
            <person name="Schaffert L."/>
            <person name="Albersmeier A."/>
            <person name="Winkler A."/>
            <person name="Kalinowski J."/>
            <person name="Zotchev S."/>
            <person name="Ruckert C."/>
        </authorList>
    </citation>
    <scope>NUCLEOTIDE SEQUENCE [LARGE SCALE GENOMIC DNA]</scope>
    <source>
        <strain evidence="8">HPA177(T) (DSM 45092(T))</strain>
    </source>
</reference>
<evidence type="ECO:0000313" key="8">
    <source>
        <dbReference type="Proteomes" id="UP000095210"/>
    </source>
</evidence>
<dbReference type="Pfam" id="PF00753">
    <property type="entry name" value="Lactamase_B"/>
    <property type="match status" value="1"/>
</dbReference>
<evidence type="ECO:0000256" key="2">
    <source>
        <dbReference type="ARBA" id="ARBA00022723"/>
    </source>
</evidence>
<organism evidence="7 8">
    <name type="scientific">Actinoalloteichus hymeniacidonis</name>
    <dbReference type="NCBI Taxonomy" id="340345"/>
    <lineage>
        <taxon>Bacteria</taxon>
        <taxon>Bacillati</taxon>
        <taxon>Actinomycetota</taxon>
        <taxon>Actinomycetes</taxon>
        <taxon>Pseudonocardiales</taxon>
        <taxon>Pseudonocardiaceae</taxon>
        <taxon>Actinoalloteichus</taxon>
    </lineage>
</organism>
<evidence type="ECO:0000256" key="1">
    <source>
        <dbReference type="ARBA" id="ARBA00001947"/>
    </source>
</evidence>
<dbReference type="AlphaFoldDB" id="A0AAC9HNZ3"/>
<accession>A0AAC9HNZ3</accession>
<dbReference type="RefSeq" id="WP_069848481.1">
    <property type="nucleotide sequence ID" value="NZ_CP014859.1"/>
</dbReference>
<evidence type="ECO:0000256" key="5">
    <source>
        <dbReference type="SAM" id="MobiDB-lite"/>
    </source>
</evidence>
<dbReference type="SMART" id="SM00849">
    <property type="entry name" value="Lactamase_B"/>
    <property type="match status" value="1"/>
</dbReference>
<dbReference type="GO" id="GO:0016787">
    <property type="term" value="F:hydrolase activity"/>
    <property type="evidence" value="ECO:0007669"/>
    <property type="project" value="UniProtKB-KW"/>
</dbReference>
<keyword evidence="8" id="KW-1185">Reference proteome</keyword>
<keyword evidence="2" id="KW-0479">Metal-binding</keyword>
<dbReference type="EMBL" id="CP014859">
    <property type="protein sequence ID" value="AOS62922.1"/>
    <property type="molecule type" value="Genomic_DNA"/>
</dbReference>
<name>A0AAC9HNZ3_9PSEU</name>
<evidence type="ECO:0000259" key="6">
    <source>
        <dbReference type="SMART" id="SM00849"/>
    </source>
</evidence>